<evidence type="ECO:0000256" key="1">
    <source>
        <dbReference type="SAM" id="SignalP"/>
    </source>
</evidence>
<feature type="chain" id="PRO_5012974459" evidence="1">
    <location>
        <begin position="29"/>
        <end position="346"/>
    </location>
</feature>
<protein>
    <submittedName>
        <fullName evidence="3">Copper amine oxidase N-terminal domain-containing protein</fullName>
    </submittedName>
</protein>
<dbReference type="Pfam" id="PF07833">
    <property type="entry name" value="Cu_amine_oxidN1"/>
    <property type="match status" value="1"/>
</dbReference>
<evidence type="ECO:0000313" key="4">
    <source>
        <dbReference type="Proteomes" id="UP000183995"/>
    </source>
</evidence>
<keyword evidence="4" id="KW-1185">Reference proteome</keyword>
<feature type="domain" description="Copper amine oxidase-like N-terminal" evidence="2">
    <location>
        <begin position="217"/>
        <end position="337"/>
    </location>
</feature>
<gene>
    <name evidence="3" type="ORF">SAMN02745823_03376</name>
</gene>
<dbReference type="InterPro" id="IPR012854">
    <property type="entry name" value="Cu_amine_oxidase-like_N"/>
</dbReference>
<reference evidence="3 4" key="1">
    <citation type="submission" date="2016-11" db="EMBL/GenBank/DDBJ databases">
        <authorList>
            <person name="Jaros S."/>
            <person name="Januszkiewicz K."/>
            <person name="Wedrychowicz H."/>
        </authorList>
    </citation>
    <scope>NUCLEOTIDE SEQUENCE [LARGE SCALE GENOMIC DNA]</scope>
    <source>
        <strain evidence="3 4">DSM 10068</strain>
    </source>
</reference>
<organism evidence="3 4">
    <name type="scientific">Sporobacter termitidis DSM 10068</name>
    <dbReference type="NCBI Taxonomy" id="1123282"/>
    <lineage>
        <taxon>Bacteria</taxon>
        <taxon>Bacillati</taxon>
        <taxon>Bacillota</taxon>
        <taxon>Clostridia</taxon>
        <taxon>Eubacteriales</taxon>
        <taxon>Oscillospiraceae</taxon>
        <taxon>Sporobacter</taxon>
    </lineage>
</organism>
<sequence>MRKKLKIFTALTLSIVMTMSLLCAQAFAADTKTVQVNGYPIEELSPAKPQLEINNVTSTLELDKGTKVTVKGDDGDELWTTAETIDAAYNAAAPVTIKTLDDAAFFDVYKLHQDGNIFAFDFDESIKYTSGQVEIEDINGNDKTIDAGSVTPDDYVYSYLAGCTVTLTEPGTYYVEFQYDNLLGAAQVFINVGGNANENPTTPKAVTATPAASKIIVDGTQVSFDAYVINENNYIKLRDFAKAVNGSEKQFEVTWDGENNAIRLTSRTAYTLVGGELAAGDGKVKDAVPNASKIIQDGTEIALTAYTIGENNYFKLRDLAKAFNIGVTWDGATGTVGIDTTVGYTE</sequence>
<name>A0A1M5Z9J2_9FIRM</name>
<feature type="signal peptide" evidence="1">
    <location>
        <begin position="1"/>
        <end position="28"/>
    </location>
</feature>
<evidence type="ECO:0000259" key="2">
    <source>
        <dbReference type="Pfam" id="PF07833"/>
    </source>
</evidence>
<dbReference type="STRING" id="1123282.SAMN02745823_03376"/>
<evidence type="ECO:0000313" key="3">
    <source>
        <dbReference type="EMBL" id="SHI20553.1"/>
    </source>
</evidence>
<dbReference type="OrthoDB" id="1864213at2"/>
<proteinExistence type="predicted"/>
<keyword evidence="1" id="KW-0732">Signal</keyword>
<dbReference type="AlphaFoldDB" id="A0A1M5Z9J2"/>
<dbReference type="RefSeq" id="WP_073081640.1">
    <property type="nucleotide sequence ID" value="NZ_FQXV01000015.1"/>
</dbReference>
<dbReference type="Proteomes" id="UP000183995">
    <property type="component" value="Unassembled WGS sequence"/>
</dbReference>
<accession>A0A1M5Z9J2</accession>
<dbReference type="EMBL" id="FQXV01000015">
    <property type="protein sequence ID" value="SHI20553.1"/>
    <property type="molecule type" value="Genomic_DNA"/>
</dbReference>